<evidence type="ECO:0000313" key="3">
    <source>
        <dbReference type="Proteomes" id="UP000192042"/>
    </source>
</evidence>
<evidence type="ECO:0000256" key="1">
    <source>
        <dbReference type="SAM" id="SignalP"/>
    </source>
</evidence>
<accession>A0A1W1I3U6</accession>
<dbReference type="KEGG" id="nja:NSJP_1500"/>
<feature type="chain" id="PRO_5012890386" evidence="1">
    <location>
        <begin position="24"/>
        <end position="52"/>
    </location>
</feature>
<evidence type="ECO:0000313" key="2">
    <source>
        <dbReference type="EMBL" id="SLM47672.1"/>
    </source>
</evidence>
<dbReference type="Proteomes" id="UP000192042">
    <property type="component" value="Chromosome I"/>
</dbReference>
<protein>
    <submittedName>
        <fullName evidence="2">Uncharacterized protein</fullName>
    </submittedName>
</protein>
<reference evidence="2 3" key="1">
    <citation type="submission" date="2017-03" db="EMBL/GenBank/DDBJ databases">
        <authorList>
            <person name="Afonso C.L."/>
            <person name="Miller P.J."/>
            <person name="Scott M.A."/>
            <person name="Spackman E."/>
            <person name="Goraichik I."/>
            <person name="Dimitrov K.M."/>
            <person name="Suarez D.L."/>
            <person name="Swayne D.E."/>
        </authorList>
    </citation>
    <scope>NUCLEOTIDE SEQUENCE [LARGE SCALE GENOMIC DNA]</scope>
    <source>
        <strain evidence="2">Genome sequencing of Nitrospira japonica strain NJ11</strain>
    </source>
</reference>
<feature type="signal peptide" evidence="1">
    <location>
        <begin position="1"/>
        <end position="23"/>
    </location>
</feature>
<dbReference type="AlphaFoldDB" id="A0A1W1I3U6"/>
<organism evidence="2 3">
    <name type="scientific">Nitrospira japonica</name>
    <dbReference type="NCBI Taxonomy" id="1325564"/>
    <lineage>
        <taxon>Bacteria</taxon>
        <taxon>Pseudomonadati</taxon>
        <taxon>Nitrospirota</taxon>
        <taxon>Nitrospiria</taxon>
        <taxon>Nitrospirales</taxon>
        <taxon>Nitrospiraceae</taxon>
        <taxon>Nitrospira</taxon>
    </lineage>
</organism>
<sequence>MMRALYAVLLGQLRYATSCMAVAGDGMGFPGTVLTEDHPRENWPSLAFRITG</sequence>
<proteinExistence type="predicted"/>
<dbReference type="EMBL" id="LT828648">
    <property type="protein sequence ID" value="SLM47672.1"/>
    <property type="molecule type" value="Genomic_DNA"/>
</dbReference>
<gene>
    <name evidence="2" type="ORF">NSJP_1500</name>
</gene>
<keyword evidence="3" id="KW-1185">Reference proteome</keyword>
<keyword evidence="1" id="KW-0732">Signal</keyword>
<name>A0A1W1I3U6_9BACT</name>
<dbReference type="STRING" id="1325564.NSJP_1500"/>